<accession>A0AAW2YX79</accession>
<evidence type="ECO:0000259" key="1">
    <source>
        <dbReference type="Pfam" id="PF07699"/>
    </source>
</evidence>
<dbReference type="InterPro" id="IPR009030">
    <property type="entry name" value="Growth_fac_rcpt_cys_sf"/>
</dbReference>
<feature type="domain" description="Tyrosine-protein kinase ephrin type A/B receptor-like" evidence="1">
    <location>
        <begin position="286"/>
        <end position="329"/>
    </location>
</feature>
<evidence type="ECO:0000313" key="2">
    <source>
        <dbReference type="EMBL" id="KAL0481311.1"/>
    </source>
</evidence>
<protein>
    <recommendedName>
        <fullName evidence="1">Tyrosine-protein kinase ephrin type A/B receptor-like domain-containing protein</fullName>
    </recommendedName>
</protein>
<gene>
    <name evidence="2" type="ORF">AKO1_012739</name>
</gene>
<comment type="caution">
    <text evidence="2">The sequence shown here is derived from an EMBL/GenBank/DDBJ whole genome shotgun (WGS) entry which is preliminary data.</text>
</comment>
<feature type="non-terminal residue" evidence="2">
    <location>
        <position position="351"/>
    </location>
</feature>
<dbReference type="Proteomes" id="UP001431209">
    <property type="component" value="Unassembled WGS sequence"/>
</dbReference>
<dbReference type="PANTHER" id="PTHR46967:SF2">
    <property type="entry name" value="SUSHI, VON WILLEBRAND FACTOR TYPE A, EGF AND PENTRAXIN DOMAIN-CONTAINING PROTEIN 1-LIKE"/>
    <property type="match status" value="1"/>
</dbReference>
<proteinExistence type="predicted"/>
<sequence>MGMSFCDDTLYMTGGFLTSSTLQINGISIDKPTIQPRNTSSYLYSYRPGSDVLFIDLETDYLVQGIMTCNINAQQLVMAAFSSTKRAQISILTVQYTSGQVESTKTYGGLNSRAFVESSTNYFTFCGQITRDVWGFAHNNDTRNNFVCALFNNTNRPDIPSTLYHLPNIDGDVIQGRRDEDGLMLILYKRTIDGAYVVLAQETSSAGVLISYYMIFKWLSDLNCRDLISVNSLVYITCDNGVMPVLASFDRCSQCPMGTWSSYGSQSACNNCPMGTWSNGTGLTSADQCFKCPLGTFNANNASVSVFDCVSCPVGTFNDVPGAVSLSDCVGCPPGYHSNITGAVDHEQCEM</sequence>
<dbReference type="AlphaFoldDB" id="A0AAW2YX79"/>
<dbReference type="PANTHER" id="PTHR46967">
    <property type="entry name" value="INSULIN-LIKE GROWTH FACTOR BINDING PROTEIN,N-TERMINAL"/>
    <property type="match status" value="1"/>
</dbReference>
<organism evidence="2 3">
    <name type="scientific">Acrasis kona</name>
    <dbReference type="NCBI Taxonomy" id="1008807"/>
    <lineage>
        <taxon>Eukaryota</taxon>
        <taxon>Discoba</taxon>
        <taxon>Heterolobosea</taxon>
        <taxon>Tetramitia</taxon>
        <taxon>Eutetramitia</taxon>
        <taxon>Acrasidae</taxon>
        <taxon>Acrasis</taxon>
    </lineage>
</organism>
<dbReference type="InterPro" id="IPR011641">
    <property type="entry name" value="Tyr-kin_ephrin_A/B_rcpt-like"/>
</dbReference>
<reference evidence="2 3" key="1">
    <citation type="submission" date="2024-03" db="EMBL/GenBank/DDBJ databases">
        <title>The Acrasis kona genome and developmental transcriptomes reveal deep origins of eukaryotic multicellular pathways.</title>
        <authorList>
            <person name="Sheikh S."/>
            <person name="Fu C.-J."/>
            <person name="Brown M.W."/>
            <person name="Baldauf S.L."/>
        </authorList>
    </citation>
    <scope>NUCLEOTIDE SEQUENCE [LARGE SCALE GENOMIC DNA]</scope>
    <source>
        <strain evidence="2 3">ATCC MYA-3509</strain>
    </source>
</reference>
<name>A0AAW2YX79_9EUKA</name>
<dbReference type="Pfam" id="PF07699">
    <property type="entry name" value="Ephrin_rec_like"/>
    <property type="match status" value="1"/>
</dbReference>
<dbReference type="Gene3D" id="2.10.50.10">
    <property type="entry name" value="Tumor Necrosis Factor Receptor, subunit A, domain 2"/>
    <property type="match status" value="2"/>
</dbReference>
<keyword evidence="3" id="KW-1185">Reference proteome</keyword>
<dbReference type="SUPFAM" id="SSF57184">
    <property type="entry name" value="Growth factor receptor domain"/>
    <property type="match status" value="1"/>
</dbReference>
<dbReference type="EMBL" id="JAOPGA020000749">
    <property type="protein sequence ID" value="KAL0481311.1"/>
    <property type="molecule type" value="Genomic_DNA"/>
</dbReference>
<evidence type="ECO:0000313" key="3">
    <source>
        <dbReference type="Proteomes" id="UP001431209"/>
    </source>
</evidence>
<dbReference type="SMART" id="SM01411">
    <property type="entry name" value="Ephrin_rec_like"/>
    <property type="match status" value="2"/>
</dbReference>